<dbReference type="EMBL" id="JAAAIN010001451">
    <property type="protein sequence ID" value="KAG0302945.1"/>
    <property type="molecule type" value="Genomic_DNA"/>
</dbReference>
<dbReference type="Proteomes" id="UP000823405">
    <property type="component" value="Unassembled WGS sequence"/>
</dbReference>
<feature type="compositionally biased region" description="Low complexity" evidence="2">
    <location>
        <begin position="274"/>
        <end position="303"/>
    </location>
</feature>
<dbReference type="PROSITE" id="PS50142">
    <property type="entry name" value="RNASE_3_2"/>
    <property type="match status" value="1"/>
</dbReference>
<dbReference type="Gene3D" id="1.10.1520.10">
    <property type="entry name" value="Ribonuclease III domain"/>
    <property type="match status" value="1"/>
</dbReference>
<dbReference type="PROSITE" id="PS00517">
    <property type="entry name" value="RNASE_3_1"/>
    <property type="match status" value="1"/>
</dbReference>
<dbReference type="CDD" id="cd00593">
    <property type="entry name" value="RIBOc"/>
    <property type="match status" value="1"/>
</dbReference>
<feature type="region of interest" description="Disordered" evidence="2">
    <location>
        <begin position="270"/>
        <end position="318"/>
    </location>
</feature>
<dbReference type="GO" id="GO:0003723">
    <property type="term" value="F:RNA binding"/>
    <property type="evidence" value="ECO:0007669"/>
    <property type="project" value="TreeGrafter"/>
</dbReference>
<dbReference type="PANTHER" id="PTHR14950">
    <property type="entry name" value="DICER-RELATED"/>
    <property type="match status" value="1"/>
</dbReference>
<dbReference type="SMART" id="SM00535">
    <property type="entry name" value="RIBOc"/>
    <property type="match status" value="1"/>
</dbReference>
<dbReference type="Pfam" id="PF00636">
    <property type="entry name" value="Ribonuclease_3"/>
    <property type="match status" value="1"/>
</dbReference>
<dbReference type="GO" id="GO:0005634">
    <property type="term" value="C:nucleus"/>
    <property type="evidence" value="ECO:0007669"/>
    <property type="project" value="TreeGrafter"/>
</dbReference>
<dbReference type="GO" id="GO:0005737">
    <property type="term" value="C:cytoplasm"/>
    <property type="evidence" value="ECO:0007669"/>
    <property type="project" value="TreeGrafter"/>
</dbReference>
<sequence length="420" mass="45376">MADLVESTLGAAYLSQGFDLGLKAATALLKPLEGIHTWDDFGHTFSQTDDPLHPPYPLATPFEEDPLLGDLAIPKTPCYQRLEFLGDSILDMLVADYWVRRYPVSGPGAIHKIKAASINNQILGVLCVQLGLHQHILHFSSSLAADILRATQQIQDAKEDVLTAAASGDPSEKPATTERGEPMGEYWVDFNMTKVLGDVLESVFGAVYVDSGWDFAAVQGFFDRAVLPMLKDHLSIETLRKHPIDELLHRVQKAGCQSFRLKNLAMVQAEEEPAAPQDSSSSPSLSASGSALVSSSSTPLTTPSSPPTPHPSGVITLPSSTIPYLQQEQGQQKGQGQEQGESNQICAVLIHGQPVVTAYHPQIVVARKEAAKRTLALFDSDPDWLTQLCSCPATSTRPKSMRLEGSADAVTPRSTERFGG</sequence>
<evidence type="ECO:0000256" key="2">
    <source>
        <dbReference type="SAM" id="MobiDB-lite"/>
    </source>
</evidence>
<feature type="region of interest" description="Disordered" evidence="2">
    <location>
        <begin position="395"/>
        <end position="420"/>
    </location>
</feature>
<feature type="domain" description="RNase III" evidence="3">
    <location>
        <begin position="79"/>
        <end position="212"/>
    </location>
</feature>
<keyword evidence="5" id="KW-1185">Reference proteome</keyword>
<accession>A0A9P6QXN5</accession>
<keyword evidence="1" id="KW-0378">Hydrolase</keyword>
<name>A0A9P6QXN5_9FUNG</name>
<evidence type="ECO:0000313" key="4">
    <source>
        <dbReference type="EMBL" id="KAG0302945.1"/>
    </source>
</evidence>
<dbReference type="SUPFAM" id="SSF69065">
    <property type="entry name" value="RNase III domain-like"/>
    <property type="match status" value="1"/>
</dbReference>
<dbReference type="OrthoDB" id="416741at2759"/>
<comment type="caution">
    <text evidence="4">The sequence shown here is derived from an EMBL/GenBank/DDBJ whole genome shotgun (WGS) entry which is preliminary data.</text>
</comment>
<proteinExistence type="predicted"/>
<organism evidence="4 5">
    <name type="scientific">Linnemannia gamsii</name>
    <dbReference type="NCBI Taxonomy" id="64522"/>
    <lineage>
        <taxon>Eukaryota</taxon>
        <taxon>Fungi</taxon>
        <taxon>Fungi incertae sedis</taxon>
        <taxon>Mucoromycota</taxon>
        <taxon>Mortierellomycotina</taxon>
        <taxon>Mortierellomycetes</taxon>
        <taxon>Mortierellales</taxon>
        <taxon>Mortierellaceae</taxon>
        <taxon>Linnemannia</taxon>
    </lineage>
</organism>
<dbReference type="AlphaFoldDB" id="A0A9P6QXN5"/>
<dbReference type="InterPro" id="IPR036389">
    <property type="entry name" value="RNase_III_sf"/>
</dbReference>
<reference evidence="4" key="1">
    <citation type="journal article" date="2020" name="Fungal Divers.">
        <title>Resolving the Mortierellaceae phylogeny through synthesis of multi-gene phylogenetics and phylogenomics.</title>
        <authorList>
            <person name="Vandepol N."/>
            <person name="Liber J."/>
            <person name="Desiro A."/>
            <person name="Na H."/>
            <person name="Kennedy M."/>
            <person name="Barry K."/>
            <person name="Grigoriev I.V."/>
            <person name="Miller A.N."/>
            <person name="O'Donnell K."/>
            <person name="Stajich J.E."/>
            <person name="Bonito G."/>
        </authorList>
    </citation>
    <scope>NUCLEOTIDE SEQUENCE</scope>
    <source>
        <strain evidence="4">NVP60</strain>
    </source>
</reference>
<evidence type="ECO:0000256" key="1">
    <source>
        <dbReference type="ARBA" id="ARBA00022801"/>
    </source>
</evidence>
<dbReference type="InterPro" id="IPR000999">
    <property type="entry name" value="RNase_III_dom"/>
</dbReference>
<gene>
    <name evidence="4" type="primary">DCL1_1</name>
    <name evidence="4" type="ORF">BGZ97_002112</name>
</gene>
<dbReference type="GO" id="GO:0004525">
    <property type="term" value="F:ribonuclease III activity"/>
    <property type="evidence" value="ECO:0007669"/>
    <property type="project" value="InterPro"/>
</dbReference>
<protein>
    <submittedName>
        <fullName evidence="4">Dicer-like protein 1</fullName>
    </submittedName>
</protein>
<dbReference type="GO" id="GO:0030422">
    <property type="term" value="P:siRNA processing"/>
    <property type="evidence" value="ECO:0007669"/>
    <property type="project" value="TreeGrafter"/>
</dbReference>
<evidence type="ECO:0000313" key="5">
    <source>
        <dbReference type="Proteomes" id="UP000823405"/>
    </source>
</evidence>
<evidence type="ECO:0000259" key="3">
    <source>
        <dbReference type="PROSITE" id="PS50142"/>
    </source>
</evidence>
<dbReference type="PANTHER" id="PTHR14950:SF37">
    <property type="entry name" value="ENDORIBONUCLEASE DICER"/>
    <property type="match status" value="1"/>
</dbReference>